<gene>
    <name evidence="3" type="ORF">BB050_03096</name>
    <name evidence="4" type="ORF">SAMN02927916_0103</name>
</gene>
<keyword evidence="2" id="KW-0732">Signal</keyword>
<feature type="signal peptide" evidence="2">
    <location>
        <begin position="1"/>
        <end position="19"/>
    </location>
</feature>
<dbReference type="EMBL" id="CP016907">
    <property type="protein sequence ID" value="AOC96186.1"/>
    <property type="molecule type" value="Genomic_DNA"/>
</dbReference>
<feature type="region of interest" description="Disordered" evidence="1">
    <location>
        <begin position="22"/>
        <end position="85"/>
    </location>
</feature>
<dbReference type="GeneID" id="32308970"/>
<reference evidence="4 6" key="2">
    <citation type="submission" date="2016-10" db="EMBL/GenBank/DDBJ databases">
        <authorList>
            <person name="Varghese N."/>
            <person name="Submissions S."/>
        </authorList>
    </citation>
    <scope>NUCLEOTIDE SEQUENCE [LARGE SCALE GENOMIC DNA]</scope>
    <source>
        <strain evidence="4 6">CGMCC 1.6859</strain>
    </source>
</reference>
<dbReference type="Proteomes" id="UP000199307">
    <property type="component" value="Unassembled WGS sequence"/>
</dbReference>
<feature type="compositionally biased region" description="Basic and acidic residues" evidence="1">
    <location>
        <begin position="48"/>
        <end position="57"/>
    </location>
</feature>
<dbReference type="Proteomes" id="UP000093276">
    <property type="component" value="Chromosome"/>
</dbReference>
<evidence type="ECO:0000313" key="6">
    <source>
        <dbReference type="Proteomes" id="UP000199307"/>
    </source>
</evidence>
<keyword evidence="6" id="KW-1185">Reference proteome</keyword>
<evidence type="ECO:0000313" key="3">
    <source>
        <dbReference type="EMBL" id="AOC96186.1"/>
    </source>
</evidence>
<dbReference type="EMBL" id="FMVC01000010">
    <property type="protein sequence ID" value="SCZ01097.1"/>
    <property type="molecule type" value="Genomic_DNA"/>
</dbReference>
<proteinExistence type="predicted"/>
<evidence type="ECO:0000256" key="1">
    <source>
        <dbReference type="SAM" id="MobiDB-lite"/>
    </source>
</evidence>
<protein>
    <submittedName>
        <fullName evidence="3">Uncharacterized protein</fullName>
    </submittedName>
</protein>
<name>A0AAC9GKG2_9FLAO</name>
<evidence type="ECO:0000313" key="5">
    <source>
        <dbReference type="Proteomes" id="UP000093276"/>
    </source>
</evidence>
<dbReference type="KEGG" id="fjg:BB050_03096"/>
<sequence length="85" mass="9476">MKNLFLIGCMLLCFSFASAQDTIPGKKKSSPKTDTVHHKKNKQYPSTRKTDTVNKQRTDKKKGTPKSTNPTTVPPTRDSINGTRP</sequence>
<reference evidence="3 5" key="1">
    <citation type="submission" date="2016-08" db="EMBL/GenBank/DDBJ databases">
        <title>Complete genome sequence of Flavobacterium johnsoniae strain GSE09, a volatile-producing biocontrol agent isolated from cucumber (Cucumis sativus).</title>
        <authorList>
            <person name="Jeong J.-J."/>
            <person name="Oh J.Y."/>
            <person name="Jim Y.J."/>
            <person name="Sang M.K."/>
            <person name="Kim K.D."/>
        </authorList>
    </citation>
    <scope>NUCLEOTIDE SEQUENCE [LARGE SCALE GENOMIC DNA]</scope>
    <source>
        <strain evidence="3 5">GSE09</strain>
    </source>
</reference>
<evidence type="ECO:0000313" key="4">
    <source>
        <dbReference type="EMBL" id="SCZ01097.1"/>
    </source>
</evidence>
<organism evidence="3 5">
    <name type="scientific">Flavobacterium anhuiense</name>
    <dbReference type="NCBI Taxonomy" id="459526"/>
    <lineage>
        <taxon>Bacteria</taxon>
        <taxon>Pseudomonadati</taxon>
        <taxon>Bacteroidota</taxon>
        <taxon>Flavobacteriia</taxon>
        <taxon>Flavobacteriales</taxon>
        <taxon>Flavobacteriaceae</taxon>
        <taxon>Flavobacterium</taxon>
    </lineage>
</organism>
<evidence type="ECO:0000256" key="2">
    <source>
        <dbReference type="SAM" id="SignalP"/>
    </source>
</evidence>
<dbReference type="AlphaFoldDB" id="A0AAC9GKG2"/>
<dbReference type="RefSeq" id="WP_008467867.1">
    <property type="nucleotide sequence ID" value="NZ_CP016907.1"/>
</dbReference>
<feature type="chain" id="PRO_5042170458" evidence="2">
    <location>
        <begin position="20"/>
        <end position="85"/>
    </location>
</feature>
<accession>A0AAC9GKG2</accession>